<gene>
    <name evidence="2" type="ORF">BXY64_0861</name>
</gene>
<feature type="transmembrane region" description="Helical" evidence="1">
    <location>
        <begin position="6"/>
        <end position="26"/>
    </location>
</feature>
<keyword evidence="1" id="KW-0812">Transmembrane</keyword>
<sequence>MRNKVLIISLTIIGFAIIAFYAMNWFKEFMVIDSCLDKGGRWNYELGKCEFCVDSVDVNIAYWIADYNEDKGEYLIRGKKLDSIEKTPEVLINILNGRELECSLEYKGIRGDTICVGIINGLYLSERMGTTGAYCFLGETIFTLTELDSINKVSIEMEVGSHAGPGVYTKDDFYDLIKE</sequence>
<keyword evidence="1" id="KW-0472">Membrane</keyword>
<dbReference type="RefSeq" id="WP_120238684.1">
    <property type="nucleotide sequence ID" value="NZ_CANNEC010000004.1"/>
</dbReference>
<proteinExistence type="predicted"/>
<dbReference type="EMBL" id="RAPQ01000008">
    <property type="protein sequence ID" value="RKE03851.1"/>
    <property type="molecule type" value="Genomic_DNA"/>
</dbReference>
<evidence type="ECO:0000256" key="1">
    <source>
        <dbReference type="SAM" id="Phobius"/>
    </source>
</evidence>
<organism evidence="2 3">
    <name type="scientific">Marinifilum flexuosum</name>
    <dbReference type="NCBI Taxonomy" id="1117708"/>
    <lineage>
        <taxon>Bacteria</taxon>
        <taxon>Pseudomonadati</taxon>
        <taxon>Bacteroidota</taxon>
        <taxon>Bacteroidia</taxon>
        <taxon>Marinilabiliales</taxon>
        <taxon>Marinifilaceae</taxon>
    </lineage>
</organism>
<evidence type="ECO:0000313" key="3">
    <source>
        <dbReference type="Proteomes" id="UP000284531"/>
    </source>
</evidence>
<evidence type="ECO:0000313" key="2">
    <source>
        <dbReference type="EMBL" id="RKE03851.1"/>
    </source>
</evidence>
<dbReference type="Proteomes" id="UP000284531">
    <property type="component" value="Unassembled WGS sequence"/>
</dbReference>
<reference evidence="2 3" key="1">
    <citation type="submission" date="2018-09" db="EMBL/GenBank/DDBJ databases">
        <title>Genomic Encyclopedia of Archaeal and Bacterial Type Strains, Phase II (KMG-II): from individual species to whole genera.</title>
        <authorList>
            <person name="Goeker M."/>
        </authorList>
    </citation>
    <scope>NUCLEOTIDE SEQUENCE [LARGE SCALE GENOMIC DNA]</scope>
    <source>
        <strain evidence="2 3">DSM 21950</strain>
    </source>
</reference>
<keyword evidence="3" id="KW-1185">Reference proteome</keyword>
<name>A0A419X7Z2_9BACT</name>
<evidence type="ECO:0008006" key="4">
    <source>
        <dbReference type="Google" id="ProtNLM"/>
    </source>
</evidence>
<protein>
    <recommendedName>
        <fullName evidence="4">GerMN domain-containing protein</fullName>
    </recommendedName>
</protein>
<dbReference type="OrthoDB" id="679569at2"/>
<accession>A0A419X7Z2</accession>
<keyword evidence="1" id="KW-1133">Transmembrane helix</keyword>
<comment type="caution">
    <text evidence="2">The sequence shown here is derived from an EMBL/GenBank/DDBJ whole genome shotgun (WGS) entry which is preliminary data.</text>
</comment>
<dbReference type="AlphaFoldDB" id="A0A419X7Z2"/>